<organism evidence="2 3">
    <name type="scientific">Phocaeicola acetigenes</name>
    <dbReference type="NCBI Taxonomy" id="3016083"/>
    <lineage>
        <taxon>Bacteria</taxon>
        <taxon>Pseudomonadati</taxon>
        <taxon>Bacteroidota</taxon>
        <taxon>Bacteroidia</taxon>
        <taxon>Bacteroidales</taxon>
        <taxon>Bacteroidaceae</taxon>
        <taxon>Phocaeicola</taxon>
    </lineage>
</organism>
<name>A0ABT4PDH5_9BACT</name>
<sequence>MKRHLLFALMTFLFVTVYSQEKKYALYGVGFYNLENLFDTSHDEGKNDYEYLPEGKNKWDDSKYKSKLKNMSEVLSLLATDKLPMGAAIIGVSEVENRRVLEDLIAQPALADRGYEIIHYEGVDVRGVDCAFLYNPKLFQVETSRLVPYIPEDNDTTYKTRGFLIASGTMGGDKIAFIVNHWPSRAAASPARERAGVQVRALKDSLLQNNPDIKVVIMGDMNDDPMDKSMSVALGAKRKAKETGKTDLFNPWWDTLKKGYGTLMYQGKWNLFDQIVFTGNMLNPDRKTLTYYKHEIFKRDFMFQTEGRYKGYPKRTHAGGVWLNGYSDHLPTVVYFIKEIQ</sequence>
<dbReference type="RefSeq" id="WP_178267215.1">
    <property type="nucleotide sequence ID" value="NZ_JAPZVM010000001.1"/>
</dbReference>
<protein>
    <submittedName>
        <fullName evidence="2">Endonuclease/exonuclease/phosphatase family protein</fullName>
    </submittedName>
</protein>
<dbReference type="EMBL" id="JAPZVM010000001">
    <property type="protein sequence ID" value="MCZ8371106.1"/>
    <property type="molecule type" value="Genomic_DNA"/>
</dbReference>
<dbReference type="Proteomes" id="UP001141933">
    <property type="component" value="Unassembled WGS sequence"/>
</dbReference>
<keyword evidence="2" id="KW-0378">Hydrolase</keyword>
<dbReference type="GO" id="GO:0004519">
    <property type="term" value="F:endonuclease activity"/>
    <property type="evidence" value="ECO:0007669"/>
    <property type="project" value="UniProtKB-KW"/>
</dbReference>
<accession>A0ABT4PDH5</accession>
<dbReference type="PANTHER" id="PTHR42834:SF1">
    <property type="entry name" value="ENDONUCLEASE_EXONUCLEASE_PHOSPHATASE FAMILY PROTEIN (AFU_ORTHOLOGUE AFUA_3G09210)"/>
    <property type="match status" value="1"/>
</dbReference>
<dbReference type="InterPro" id="IPR036691">
    <property type="entry name" value="Endo/exonu/phosph_ase_sf"/>
</dbReference>
<proteinExistence type="predicted"/>
<keyword evidence="2" id="KW-0255">Endonuclease</keyword>
<gene>
    <name evidence="2" type="ORF">O6P32_00055</name>
</gene>
<dbReference type="Gene3D" id="3.60.10.10">
    <property type="entry name" value="Endonuclease/exonuclease/phosphatase"/>
    <property type="match status" value="1"/>
</dbReference>
<dbReference type="Pfam" id="PF19580">
    <property type="entry name" value="Exo_endo_phos_3"/>
    <property type="match status" value="1"/>
</dbReference>
<evidence type="ECO:0000259" key="1">
    <source>
        <dbReference type="Pfam" id="PF19580"/>
    </source>
</evidence>
<evidence type="ECO:0000313" key="3">
    <source>
        <dbReference type="Proteomes" id="UP001141933"/>
    </source>
</evidence>
<keyword evidence="3" id="KW-1185">Reference proteome</keyword>
<dbReference type="InterPro" id="IPR005135">
    <property type="entry name" value="Endo/exonuclease/phosphatase"/>
</dbReference>
<feature type="domain" description="Endonuclease/exonuclease/phosphatase" evidence="1">
    <location>
        <begin position="29"/>
        <end position="336"/>
    </location>
</feature>
<keyword evidence="2" id="KW-0540">Nuclease</keyword>
<dbReference type="SUPFAM" id="SSF56219">
    <property type="entry name" value="DNase I-like"/>
    <property type="match status" value="1"/>
</dbReference>
<comment type="caution">
    <text evidence="2">The sequence shown here is derived from an EMBL/GenBank/DDBJ whole genome shotgun (WGS) entry which is preliminary data.</text>
</comment>
<evidence type="ECO:0000313" key="2">
    <source>
        <dbReference type="EMBL" id="MCZ8371106.1"/>
    </source>
</evidence>
<reference evidence="2" key="1">
    <citation type="submission" date="2022-12" db="EMBL/GenBank/DDBJ databases">
        <title>Phocaeicola acetigenes sp. nov., isolated feces from a healthy human.</title>
        <authorList>
            <person name="Do H."/>
            <person name="Ha Y.B."/>
            <person name="Kim J.-S."/>
            <person name="Suh M.K."/>
            <person name="Kim H.S."/>
            <person name="Lee J.-S."/>
        </authorList>
    </citation>
    <scope>NUCLEOTIDE SEQUENCE</scope>
    <source>
        <strain evidence="2">KGMB11183</strain>
    </source>
</reference>
<dbReference type="PANTHER" id="PTHR42834">
    <property type="entry name" value="ENDONUCLEASE/EXONUCLEASE/PHOSPHATASE FAMILY PROTEIN (AFU_ORTHOLOGUE AFUA_3G09210)"/>
    <property type="match status" value="1"/>
</dbReference>